<evidence type="ECO:0000256" key="1">
    <source>
        <dbReference type="SAM" id="Coils"/>
    </source>
</evidence>
<dbReference type="Proteomes" id="UP000652477">
    <property type="component" value="Unassembled WGS sequence"/>
</dbReference>
<dbReference type="EMBL" id="JACOPF010000003">
    <property type="protein sequence ID" value="MBC5690068.1"/>
    <property type="molecule type" value="Genomic_DNA"/>
</dbReference>
<dbReference type="CDD" id="cd14686">
    <property type="entry name" value="bZIP"/>
    <property type="match status" value="1"/>
</dbReference>
<keyword evidence="1" id="KW-0175">Coiled coil</keyword>
<reference evidence="2" key="1">
    <citation type="submission" date="2020-08" db="EMBL/GenBank/DDBJ databases">
        <title>Genome public.</title>
        <authorList>
            <person name="Liu C."/>
            <person name="Sun Q."/>
        </authorList>
    </citation>
    <scope>NUCLEOTIDE SEQUENCE</scope>
    <source>
        <strain evidence="2">NSJ-55</strain>
    </source>
</reference>
<feature type="coiled-coil region" evidence="1">
    <location>
        <begin position="7"/>
        <end position="41"/>
    </location>
</feature>
<protein>
    <submittedName>
        <fullName evidence="2">BZIP transcription factor</fullName>
    </submittedName>
</protein>
<name>A0A923LKN2_9FIRM</name>
<organism evidence="2 3">
    <name type="scientific">Mediterraneibacter hominis</name>
    <dbReference type="NCBI Taxonomy" id="2763054"/>
    <lineage>
        <taxon>Bacteria</taxon>
        <taxon>Bacillati</taxon>
        <taxon>Bacillota</taxon>
        <taxon>Clostridia</taxon>
        <taxon>Lachnospirales</taxon>
        <taxon>Lachnospiraceae</taxon>
        <taxon>Mediterraneibacter</taxon>
    </lineage>
</organism>
<evidence type="ECO:0000313" key="2">
    <source>
        <dbReference type="EMBL" id="MBC5690068.1"/>
    </source>
</evidence>
<evidence type="ECO:0000313" key="3">
    <source>
        <dbReference type="Proteomes" id="UP000652477"/>
    </source>
</evidence>
<dbReference type="AlphaFoldDB" id="A0A923LKN2"/>
<dbReference type="RefSeq" id="WP_186876715.1">
    <property type="nucleotide sequence ID" value="NZ_JACOPF010000003.1"/>
</dbReference>
<sequence length="355" mass="40318">MSSKDYRERKKKIIDDLDNTIGELEKEHMEAERVCNIVENTEQILDDLDERFCRQTGLTRTDMVFLFLAAGLQMARQYLLSNEKCRISAAQGDAMVDRALSPAPPAWQEVLTQSVPYDAIRTGVHVSDTGLSGMTHRYRTLGHDPILGWVFGTANIMTNSLTKMDFETYQVKDMRIIRHYPMGAVGMLERAVSYSIKEPKLLAVSVARQAIHFGSDYFTELGLPVPFITMADNELAKKMLSVWHIDMWSITRGMALASFINQLIAVIHKLFYTGSTEMEQKLYEVRTRKILSYSNLIAASSNIAVAAIKRDMQKLDIGGMAVTIYRLITDAKFIRQVKEEFIFGSYCEMIMGDTF</sequence>
<comment type="caution">
    <text evidence="2">The sequence shown here is derived from an EMBL/GenBank/DDBJ whole genome shotgun (WGS) entry which is preliminary data.</text>
</comment>
<gene>
    <name evidence="2" type="ORF">H8S37_14210</name>
</gene>
<keyword evidence="3" id="KW-1185">Reference proteome</keyword>
<accession>A0A923LKN2</accession>
<proteinExistence type="predicted"/>